<evidence type="ECO:0000256" key="2">
    <source>
        <dbReference type="SAM" id="MobiDB-lite"/>
    </source>
</evidence>
<name>A0A1M7YH13_9BACT</name>
<reference evidence="4 5" key="1">
    <citation type="submission" date="2016-12" db="EMBL/GenBank/DDBJ databases">
        <authorList>
            <person name="Song W.-J."/>
            <person name="Kurnit D.M."/>
        </authorList>
    </citation>
    <scope>NUCLEOTIDE SEQUENCE [LARGE SCALE GENOMIC DNA]</scope>
    <source>
        <strain evidence="4 5">DSM 18488</strain>
    </source>
</reference>
<dbReference type="RefSeq" id="WP_234981241.1">
    <property type="nucleotide sequence ID" value="NZ_FRFE01000030.1"/>
</dbReference>
<dbReference type="InterPro" id="IPR013430">
    <property type="entry name" value="Toxin_antidote_HigA"/>
</dbReference>
<dbReference type="Pfam" id="PF01381">
    <property type="entry name" value="HTH_3"/>
    <property type="match status" value="1"/>
</dbReference>
<sequence>MSNMIPLEHPGAILLEEFIEPLGLTPYKVAKEIGIQQTALGEILKGKRGISIYVGLKLAKFFGMSEEYFVKLQMQYDLDKAKKSKNSSIGKIIPFRPKGRKPSEVEELQEA</sequence>
<keyword evidence="5" id="KW-1185">Reference proteome</keyword>
<protein>
    <submittedName>
        <fullName evidence="4">Addiction module antidote protein, HigA family</fullName>
    </submittedName>
</protein>
<dbReference type="CDD" id="cd00093">
    <property type="entry name" value="HTH_XRE"/>
    <property type="match status" value="1"/>
</dbReference>
<evidence type="ECO:0000313" key="4">
    <source>
        <dbReference type="EMBL" id="SHO51910.1"/>
    </source>
</evidence>
<dbReference type="Gene3D" id="1.10.260.40">
    <property type="entry name" value="lambda repressor-like DNA-binding domains"/>
    <property type="match status" value="1"/>
</dbReference>
<proteinExistence type="predicted"/>
<dbReference type="NCBIfam" id="TIGR02607">
    <property type="entry name" value="antidote_HigA"/>
    <property type="match status" value="1"/>
</dbReference>
<dbReference type="GO" id="GO:0003677">
    <property type="term" value="F:DNA binding"/>
    <property type="evidence" value="ECO:0007669"/>
    <property type="project" value="UniProtKB-KW"/>
</dbReference>
<dbReference type="InterPro" id="IPR001387">
    <property type="entry name" value="Cro/C1-type_HTH"/>
</dbReference>
<evidence type="ECO:0000259" key="3">
    <source>
        <dbReference type="PROSITE" id="PS50943"/>
    </source>
</evidence>
<dbReference type="Proteomes" id="UP000184603">
    <property type="component" value="Unassembled WGS sequence"/>
</dbReference>
<dbReference type="PANTHER" id="PTHR36924">
    <property type="entry name" value="ANTITOXIN HIGA-1"/>
    <property type="match status" value="1"/>
</dbReference>
<evidence type="ECO:0000256" key="1">
    <source>
        <dbReference type="ARBA" id="ARBA00023125"/>
    </source>
</evidence>
<evidence type="ECO:0000313" key="5">
    <source>
        <dbReference type="Proteomes" id="UP000184603"/>
    </source>
</evidence>
<gene>
    <name evidence="4" type="ORF">SAMN02745220_04273</name>
</gene>
<dbReference type="PROSITE" id="PS50943">
    <property type="entry name" value="HTH_CROC1"/>
    <property type="match status" value="1"/>
</dbReference>
<dbReference type="EMBL" id="FRFE01000030">
    <property type="protein sequence ID" value="SHO51910.1"/>
    <property type="molecule type" value="Genomic_DNA"/>
</dbReference>
<dbReference type="SMART" id="SM00530">
    <property type="entry name" value="HTH_XRE"/>
    <property type="match status" value="1"/>
</dbReference>
<organism evidence="4 5">
    <name type="scientific">Desulfopila aestuarii DSM 18488</name>
    <dbReference type="NCBI Taxonomy" id="1121416"/>
    <lineage>
        <taxon>Bacteria</taxon>
        <taxon>Pseudomonadati</taxon>
        <taxon>Thermodesulfobacteriota</taxon>
        <taxon>Desulfobulbia</taxon>
        <taxon>Desulfobulbales</taxon>
        <taxon>Desulfocapsaceae</taxon>
        <taxon>Desulfopila</taxon>
    </lineage>
</organism>
<dbReference type="PANTHER" id="PTHR36924:SF1">
    <property type="entry name" value="ANTITOXIN HIGA-1"/>
    <property type="match status" value="1"/>
</dbReference>
<accession>A0A1M7YH13</accession>
<keyword evidence="1" id="KW-0238">DNA-binding</keyword>
<dbReference type="STRING" id="1121416.SAMN02745220_04273"/>
<feature type="domain" description="HTH cro/C1-type" evidence="3">
    <location>
        <begin position="15"/>
        <end position="69"/>
    </location>
</feature>
<feature type="region of interest" description="Disordered" evidence="2">
    <location>
        <begin position="92"/>
        <end position="111"/>
    </location>
</feature>
<dbReference type="AlphaFoldDB" id="A0A1M7YH13"/>
<dbReference type="SUPFAM" id="SSF47413">
    <property type="entry name" value="lambda repressor-like DNA-binding domains"/>
    <property type="match status" value="1"/>
</dbReference>
<dbReference type="InterPro" id="IPR010982">
    <property type="entry name" value="Lambda_DNA-bd_dom_sf"/>
</dbReference>